<dbReference type="AlphaFoldDB" id="M1P758"/>
<keyword evidence="3" id="KW-1185">Reference proteome</keyword>
<dbReference type="Proteomes" id="UP000011721">
    <property type="component" value="Chromosome"/>
</dbReference>
<name>M1P758_DESSD</name>
<dbReference type="STRING" id="1167006.UWK_02782"/>
<dbReference type="eggNOG" id="COG2906">
    <property type="taxonomic scope" value="Bacteria"/>
</dbReference>
<dbReference type="Pfam" id="PF04324">
    <property type="entry name" value="Fer2_BFD"/>
    <property type="match status" value="1"/>
</dbReference>
<dbReference type="OrthoDB" id="1629586at2"/>
<reference evidence="3" key="1">
    <citation type="journal article" date="2013" name="Stand. Genomic Sci.">
        <title>Complete genome sequence of Desulfocapsa sulfexigens, a marine deltaproteobacterium specialized in disproportionating inorganic sulfur compounds.</title>
        <authorList>
            <person name="Finster K.W."/>
            <person name="Kjeldsen K.U."/>
            <person name="Kube M."/>
            <person name="Reinhardt R."/>
            <person name="Mussmann M."/>
            <person name="Amann R."/>
            <person name="Schreiber L."/>
        </authorList>
    </citation>
    <scope>NUCLEOTIDE SEQUENCE [LARGE SCALE GENOMIC DNA]</scope>
    <source>
        <strain evidence="3">DSM 10523 / SB164P1</strain>
    </source>
</reference>
<dbReference type="RefSeq" id="WP_015404999.1">
    <property type="nucleotide sequence ID" value="NC_020304.1"/>
</dbReference>
<feature type="domain" description="BFD-like [2Fe-2S]-binding" evidence="1">
    <location>
        <begin position="15"/>
        <end position="65"/>
    </location>
</feature>
<gene>
    <name evidence="2" type="ordered locus">UWK_02782</name>
</gene>
<accession>M1P758</accession>
<evidence type="ECO:0000313" key="2">
    <source>
        <dbReference type="EMBL" id="AGF79313.1"/>
    </source>
</evidence>
<dbReference type="Gene3D" id="1.10.10.1100">
    <property type="entry name" value="BFD-like [2Fe-2S]-binding domain"/>
    <property type="match status" value="1"/>
</dbReference>
<dbReference type="HOGENOM" id="CLU_159205_4_0_7"/>
<sequence>MITEEELLVRMKPGCICKGIKLHIILKAIEDGATSFEEIAKITGIGGGSCKSKRCGEKVALLLKESLHHPDKKTSPPQNN</sequence>
<evidence type="ECO:0000259" key="1">
    <source>
        <dbReference type="Pfam" id="PF04324"/>
    </source>
</evidence>
<proteinExistence type="predicted"/>
<protein>
    <submittedName>
        <fullName evidence="2">Bacterioferritin-associated ferredoxin</fullName>
    </submittedName>
</protein>
<evidence type="ECO:0000313" key="3">
    <source>
        <dbReference type="Proteomes" id="UP000011721"/>
    </source>
</evidence>
<dbReference type="KEGG" id="dsf:UWK_02782"/>
<dbReference type="InterPro" id="IPR007419">
    <property type="entry name" value="BFD-like_2Fe2S-bd_dom"/>
</dbReference>
<organism evidence="2 3">
    <name type="scientific">Desulfocapsa sulfexigens (strain DSM 10523 / SB164P1)</name>
    <dbReference type="NCBI Taxonomy" id="1167006"/>
    <lineage>
        <taxon>Bacteria</taxon>
        <taxon>Pseudomonadati</taxon>
        <taxon>Thermodesulfobacteriota</taxon>
        <taxon>Desulfobulbia</taxon>
        <taxon>Desulfobulbales</taxon>
        <taxon>Desulfocapsaceae</taxon>
        <taxon>Desulfocapsa</taxon>
    </lineage>
</organism>
<dbReference type="InterPro" id="IPR041854">
    <property type="entry name" value="BFD-like_2Fe2S-bd_dom_sf"/>
</dbReference>
<dbReference type="EMBL" id="CP003985">
    <property type="protein sequence ID" value="AGF79313.1"/>
    <property type="molecule type" value="Genomic_DNA"/>
</dbReference>